<reference evidence="2" key="1">
    <citation type="submission" date="2020-08" db="EMBL/GenBank/DDBJ databases">
        <title>Novel species isolated from subtropical streams in China.</title>
        <authorList>
            <person name="Lu H."/>
        </authorList>
    </citation>
    <scope>NUCLEOTIDE SEQUENCE</scope>
    <source>
        <strain evidence="2">LX22W</strain>
    </source>
</reference>
<feature type="chain" id="PRO_5037341053" description="Lipoprotein" evidence="1">
    <location>
        <begin position="21"/>
        <end position="122"/>
    </location>
</feature>
<keyword evidence="3" id="KW-1185">Reference proteome</keyword>
<gene>
    <name evidence="2" type="ORF">H8K36_12260</name>
</gene>
<proteinExistence type="predicted"/>
<keyword evidence="1" id="KW-0732">Signal</keyword>
<dbReference type="Proteomes" id="UP000627446">
    <property type="component" value="Unassembled WGS sequence"/>
</dbReference>
<evidence type="ECO:0000313" key="2">
    <source>
        <dbReference type="EMBL" id="MBC3882156.1"/>
    </source>
</evidence>
<feature type="signal peptide" evidence="1">
    <location>
        <begin position="1"/>
        <end position="20"/>
    </location>
</feature>
<name>A0A923HQF0_9BURK</name>
<dbReference type="PROSITE" id="PS51257">
    <property type="entry name" value="PROKAR_LIPOPROTEIN"/>
    <property type="match status" value="1"/>
</dbReference>
<protein>
    <recommendedName>
        <fullName evidence="4">Lipoprotein</fullName>
    </recommendedName>
</protein>
<organism evidence="2 3">
    <name type="scientific">Undibacterium nitidum</name>
    <dbReference type="NCBI Taxonomy" id="2762298"/>
    <lineage>
        <taxon>Bacteria</taxon>
        <taxon>Pseudomonadati</taxon>
        <taxon>Pseudomonadota</taxon>
        <taxon>Betaproteobacteria</taxon>
        <taxon>Burkholderiales</taxon>
        <taxon>Oxalobacteraceae</taxon>
        <taxon>Undibacterium</taxon>
    </lineage>
</organism>
<evidence type="ECO:0000313" key="3">
    <source>
        <dbReference type="Proteomes" id="UP000627446"/>
    </source>
</evidence>
<sequence length="122" mass="13671">MRTLLAVLSFIALLGCTEQASTNTPLPSNATSESFDDMLRPEDPHFSAEERRIVLRVQAYLEKNTQKSVDARYRVKRTNEGFEVFAIFIRGYSNGRPLTSPGGHVTVILHSDGNVIRYILGE</sequence>
<comment type="caution">
    <text evidence="2">The sequence shown here is derived from an EMBL/GenBank/DDBJ whole genome shotgun (WGS) entry which is preliminary data.</text>
</comment>
<evidence type="ECO:0000256" key="1">
    <source>
        <dbReference type="SAM" id="SignalP"/>
    </source>
</evidence>
<dbReference type="AlphaFoldDB" id="A0A923HQF0"/>
<dbReference type="EMBL" id="JACOFZ010000004">
    <property type="protein sequence ID" value="MBC3882156.1"/>
    <property type="molecule type" value="Genomic_DNA"/>
</dbReference>
<dbReference type="RefSeq" id="WP_186916765.1">
    <property type="nucleotide sequence ID" value="NZ_JACOFZ010000004.1"/>
</dbReference>
<accession>A0A923HQF0</accession>
<evidence type="ECO:0008006" key="4">
    <source>
        <dbReference type="Google" id="ProtNLM"/>
    </source>
</evidence>